<comment type="catalytic activity">
    <reaction evidence="1 10">
        <text>ATP-dependent breakage, passage and rejoining of double-stranded DNA.</text>
        <dbReference type="EC" id="5.6.2.2"/>
    </reaction>
</comment>
<evidence type="ECO:0000256" key="10">
    <source>
        <dbReference type="PROSITE-ProRule" id="PRU01385"/>
    </source>
</evidence>
<accession>A0A9P4GMK6</accession>
<feature type="domain" description="Topoisomerase 6 subunit A/Spo11 TOPRIM" evidence="13">
    <location>
        <begin position="269"/>
        <end position="446"/>
    </location>
</feature>
<dbReference type="GO" id="GO:0000706">
    <property type="term" value="P:meiotic DNA double-strand break processing"/>
    <property type="evidence" value="ECO:0007669"/>
    <property type="project" value="TreeGrafter"/>
</dbReference>
<dbReference type="PANTHER" id="PTHR10848:SF0">
    <property type="entry name" value="MEIOTIC RECOMBINATION PROTEIN SPO11"/>
    <property type="match status" value="1"/>
</dbReference>
<dbReference type="RefSeq" id="XP_040790634.1">
    <property type="nucleotide sequence ID" value="XM_040937693.1"/>
</dbReference>
<dbReference type="PROSITE" id="PS52041">
    <property type="entry name" value="TOPO_IIB"/>
    <property type="match status" value="1"/>
</dbReference>
<evidence type="ECO:0000256" key="8">
    <source>
        <dbReference type="ARBA" id="ARBA00023125"/>
    </source>
</evidence>
<evidence type="ECO:0000259" key="12">
    <source>
        <dbReference type="Pfam" id="PF04406"/>
    </source>
</evidence>
<sequence length="482" mass="54017">MNTDDFEDMLFGDLASQTFPDDALSNASEDDILFPLAEDDSILWELQNRPQLMPAPIKETPDKHSIDTEFSHIEVRSNTKLPTQAPPRDRHWVIARVEAMLERIVDGLLEESESLTITLKSRASLSRRRTNVLDSNGPPPEPKERDISFPGASAQEAWNFTVLLRILELVHGALLDDTVMTKRDIYYRHPDLFVKQSVVDRYVDDLACTFGITRSQLNITAAAKGLVAGNFTLTRECGHQVNVKNDKEGMLIPTVGDRDALDLTLVQWILVIEKEATFRTLLSSSQWESLGSCGVILTAKGYPDIATRKFLRQLADCAPCIPMYAFVDLDPDGIAILSTYKYGSYRLAHEFVAQKEAPAVGLPDIRWLGVKRNHLSRTPVGESDTGTNVIPELQGLMKLSPRDRTKAARMLEWDLCVEDGPEQGWRQELQTMLMLNVKAEMQILDELPGGMVSWLSNELDQASMPVSIQWIESTGSDDGMLF</sequence>
<dbReference type="Pfam" id="PF21180">
    <property type="entry name" value="TOP6A-Spo11_Toprim"/>
    <property type="match status" value="1"/>
</dbReference>
<keyword evidence="8 10" id="KW-0238">DNA-binding</keyword>
<dbReference type="SUPFAM" id="SSF56726">
    <property type="entry name" value="DNA topoisomerase IV, alpha subunit"/>
    <property type="match status" value="1"/>
</dbReference>
<dbReference type="EC" id="5.6.2.2" evidence="4"/>
<keyword evidence="9 10" id="KW-0413">Isomerase</keyword>
<proteinExistence type="inferred from homology"/>
<evidence type="ECO:0000256" key="11">
    <source>
        <dbReference type="SAM" id="MobiDB-lite"/>
    </source>
</evidence>
<evidence type="ECO:0000313" key="14">
    <source>
        <dbReference type="EMBL" id="KAF1848071.1"/>
    </source>
</evidence>
<dbReference type="Gene3D" id="3.40.1360.10">
    <property type="match status" value="1"/>
</dbReference>
<keyword evidence="5" id="KW-0479">Metal-binding</keyword>
<dbReference type="FunFam" id="3.40.1360.10:FF:000018">
    <property type="entry name" value="Type II DNA topoisomerase VI subunit A"/>
    <property type="match status" value="1"/>
</dbReference>
<evidence type="ECO:0000256" key="2">
    <source>
        <dbReference type="ARBA" id="ARBA00001946"/>
    </source>
</evidence>
<feature type="domain" description="Spo11/DNA topoisomerase VI subunit A N-terminal" evidence="12">
    <location>
        <begin position="158"/>
        <end position="219"/>
    </location>
</feature>
<evidence type="ECO:0000256" key="6">
    <source>
        <dbReference type="ARBA" id="ARBA00022842"/>
    </source>
</evidence>
<dbReference type="Proteomes" id="UP000800039">
    <property type="component" value="Unassembled WGS sequence"/>
</dbReference>
<dbReference type="InterPro" id="IPR013049">
    <property type="entry name" value="Spo11/TopoVI_A_N"/>
</dbReference>
<dbReference type="EMBL" id="ML976615">
    <property type="protein sequence ID" value="KAF1848071.1"/>
    <property type="molecule type" value="Genomic_DNA"/>
</dbReference>
<dbReference type="GeneID" id="63854943"/>
<feature type="active site" description="O-(5'-phospho-DNA)-tyrosine intermediate" evidence="10">
    <location>
        <position position="187"/>
    </location>
</feature>
<dbReference type="OrthoDB" id="5377392at2759"/>
<dbReference type="GO" id="GO:0003677">
    <property type="term" value="F:DNA binding"/>
    <property type="evidence" value="ECO:0007669"/>
    <property type="project" value="UniProtKB-UniRule"/>
</dbReference>
<dbReference type="InterPro" id="IPR036078">
    <property type="entry name" value="Spo11/TopoVI_A_sf"/>
</dbReference>
<comment type="similarity">
    <text evidence="3 10">Belongs to the TOP6A family.</text>
</comment>
<comment type="caution">
    <text evidence="14">The sequence shown here is derived from an EMBL/GenBank/DDBJ whole genome shotgun (WGS) entry which is preliminary data.</text>
</comment>
<protein>
    <recommendedName>
        <fullName evidence="4">DNA topoisomerase (ATP-hydrolyzing)</fullName>
        <ecNumber evidence="4">5.6.2.2</ecNumber>
    </recommendedName>
</protein>
<keyword evidence="6" id="KW-0460">Magnesium</keyword>
<keyword evidence="15" id="KW-1185">Reference proteome</keyword>
<organism evidence="14 15">
    <name type="scientific">Cucurbitaria berberidis CBS 394.84</name>
    <dbReference type="NCBI Taxonomy" id="1168544"/>
    <lineage>
        <taxon>Eukaryota</taxon>
        <taxon>Fungi</taxon>
        <taxon>Dikarya</taxon>
        <taxon>Ascomycota</taxon>
        <taxon>Pezizomycotina</taxon>
        <taxon>Dothideomycetes</taxon>
        <taxon>Pleosporomycetidae</taxon>
        <taxon>Pleosporales</taxon>
        <taxon>Pleosporineae</taxon>
        <taxon>Cucurbitariaceae</taxon>
        <taxon>Cucurbitaria</taxon>
    </lineage>
</organism>
<evidence type="ECO:0000256" key="9">
    <source>
        <dbReference type="ARBA" id="ARBA00023235"/>
    </source>
</evidence>
<dbReference type="InterPro" id="IPR002815">
    <property type="entry name" value="Spo11/TopoVI_A"/>
</dbReference>
<evidence type="ECO:0000256" key="3">
    <source>
        <dbReference type="ARBA" id="ARBA00006559"/>
    </source>
</evidence>
<dbReference type="Pfam" id="PF04406">
    <property type="entry name" value="TP6A_N"/>
    <property type="match status" value="1"/>
</dbReference>
<dbReference type="CDD" id="cd00223">
    <property type="entry name" value="TOPRIM_TopoIIB_SPO"/>
    <property type="match status" value="1"/>
</dbReference>
<dbReference type="GO" id="GO:0007131">
    <property type="term" value="P:reciprocal meiotic recombination"/>
    <property type="evidence" value="ECO:0007669"/>
    <property type="project" value="TreeGrafter"/>
</dbReference>
<dbReference type="AlphaFoldDB" id="A0A9P4GMK6"/>
<comment type="cofactor">
    <cofactor evidence="2">
        <name>Mg(2+)</name>
        <dbReference type="ChEBI" id="CHEBI:18420"/>
    </cofactor>
</comment>
<evidence type="ECO:0000256" key="5">
    <source>
        <dbReference type="ARBA" id="ARBA00022723"/>
    </source>
</evidence>
<keyword evidence="7 10" id="KW-0799">Topoisomerase</keyword>
<evidence type="ECO:0000256" key="1">
    <source>
        <dbReference type="ARBA" id="ARBA00000185"/>
    </source>
</evidence>
<dbReference type="GO" id="GO:0042138">
    <property type="term" value="P:meiotic DNA double-strand break formation"/>
    <property type="evidence" value="ECO:0007669"/>
    <property type="project" value="TreeGrafter"/>
</dbReference>
<dbReference type="InterPro" id="IPR034136">
    <property type="entry name" value="TOPRIM_Topo6A/Spo11"/>
</dbReference>
<dbReference type="GO" id="GO:0003918">
    <property type="term" value="F:DNA topoisomerase type II (double strand cut, ATP-hydrolyzing) activity"/>
    <property type="evidence" value="ECO:0007669"/>
    <property type="project" value="UniProtKB-UniRule"/>
</dbReference>
<dbReference type="InterPro" id="IPR036388">
    <property type="entry name" value="WH-like_DNA-bd_sf"/>
</dbReference>
<dbReference type="GO" id="GO:0005524">
    <property type="term" value="F:ATP binding"/>
    <property type="evidence" value="ECO:0007669"/>
    <property type="project" value="InterPro"/>
</dbReference>
<evidence type="ECO:0000259" key="13">
    <source>
        <dbReference type="Pfam" id="PF21180"/>
    </source>
</evidence>
<feature type="region of interest" description="Disordered" evidence="11">
    <location>
        <begin position="128"/>
        <end position="148"/>
    </location>
</feature>
<evidence type="ECO:0000256" key="4">
    <source>
        <dbReference type="ARBA" id="ARBA00012895"/>
    </source>
</evidence>
<dbReference type="Gene3D" id="1.10.10.10">
    <property type="entry name" value="Winged helix-like DNA-binding domain superfamily/Winged helix DNA-binding domain"/>
    <property type="match status" value="1"/>
</dbReference>
<evidence type="ECO:0000256" key="7">
    <source>
        <dbReference type="ARBA" id="ARBA00023029"/>
    </source>
</evidence>
<dbReference type="GO" id="GO:0046872">
    <property type="term" value="F:metal ion binding"/>
    <property type="evidence" value="ECO:0007669"/>
    <property type="project" value="UniProtKB-KW"/>
</dbReference>
<name>A0A9P4GMK6_9PLEO</name>
<reference evidence="14" key="1">
    <citation type="submission" date="2020-01" db="EMBL/GenBank/DDBJ databases">
        <authorList>
            <consortium name="DOE Joint Genome Institute"/>
            <person name="Haridas S."/>
            <person name="Albert R."/>
            <person name="Binder M."/>
            <person name="Bloem J."/>
            <person name="Labutti K."/>
            <person name="Salamov A."/>
            <person name="Andreopoulos B."/>
            <person name="Baker S.E."/>
            <person name="Barry K."/>
            <person name="Bills G."/>
            <person name="Bluhm B.H."/>
            <person name="Cannon C."/>
            <person name="Castanera R."/>
            <person name="Culley D.E."/>
            <person name="Daum C."/>
            <person name="Ezra D."/>
            <person name="Gonzalez J.B."/>
            <person name="Henrissat B."/>
            <person name="Kuo A."/>
            <person name="Liang C."/>
            <person name="Lipzen A."/>
            <person name="Lutzoni F."/>
            <person name="Magnuson J."/>
            <person name="Mondo S."/>
            <person name="Nolan M."/>
            <person name="Ohm R."/>
            <person name="Pangilinan J."/>
            <person name="Park H.-J."/>
            <person name="Ramirez L."/>
            <person name="Alfaro M."/>
            <person name="Sun H."/>
            <person name="Tritt A."/>
            <person name="Yoshinaga Y."/>
            <person name="Zwiers L.-H."/>
            <person name="Turgeon B.G."/>
            <person name="Goodwin S.B."/>
            <person name="Spatafora J.W."/>
            <person name="Crous P.W."/>
            <person name="Grigoriev I.V."/>
        </authorList>
    </citation>
    <scope>NUCLEOTIDE SEQUENCE</scope>
    <source>
        <strain evidence="14">CBS 394.84</strain>
    </source>
</reference>
<dbReference type="PRINTS" id="PR01550">
    <property type="entry name" value="TOP6AFAMILY"/>
</dbReference>
<gene>
    <name evidence="14" type="ORF">K460DRAFT_414688</name>
</gene>
<evidence type="ECO:0000313" key="15">
    <source>
        <dbReference type="Proteomes" id="UP000800039"/>
    </source>
</evidence>
<dbReference type="PANTHER" id="PTHR10848">
    <property type="entry name" value="MEIOTIC RECOMBINATION PROTEIN SPO11"/>
    <property type="match status" value="1"/>
</dbReference>
<dbReference type="GO" id="GO:0000228">
    <property type="term" value="C:nuclear chromosome"/>
    <property type="evidence" value="ECO:0007669"/>
    <property type="project" value="TreeGrafter"/>
</dbReference>